<evidence type="ECO:0000313" key="1">
    <source>
        <dbReference type="EMBL" id="EKE44463.1"/>
    </source>
</evidence>
<dbReference type="InterPro" id="IPR007435">
    <property type="entry name" value="DUF484"/>
</dbReference>
<evidence type="ECO:0008006" key="3">
    <source>
        <dbReference type="Google" id="ProtNLM"/>
    </source>
</evidence>
<dbReference type="eggNOG" id="COG3159">
    <property type="taxonomic scope" value="Bacteria"/>
</dbReference>
<comment type="caution">
    <text evidence="1">The sequence shown here is derived from an EMBL/GenBank/DDBJ whole genome shotgun (WGS) entry which is preliminary data.</text>
</comment>
<keyword evidence="2" id="KW-1185">Reference proteome</keyword>
<dbReference type="RefSeq" id="WP_007426453.1">
    <property type="nucleotide sequence ID" value="NZ_AMGO01000021.1"/>
</dbReference>
<dbReference type="Gene3D" id="3.30.450.40">
    <property type="match status" value="1"/>
</dbReference>
<evidence type="ECO:0000313" key="2">
    <source>
        <dbReference type="Proteomes" id="UP000006765"/>
    </source>
</evidence>
<protein>
    <recommendedName>
        <fullName evidence="3">Recombinase XerC</fullName>
    </recommendedName>
</protein>
<proteinExistence type="predicted"/>
<dbReference type="Proteomes" id="UP000006765">
    <property type="component" value="Unassembled WGS sequence"/>
</dbReference>
<gene>
    <name evidence="1" type="ORF">OCGS_1301</name>
</gene>
<dbReference type="AlphaFoldDB" id="K2HAA7"/>
<dbReference type="Pfam" id="PF04340">
    <property type="entry name" value="DUF484"/>
    <property type="match status" value="1"/>
</dbReference>
<reference evidence="1 2" key="1">
    <citation type="journal article" date="2012" name="J. Bacteriol.">
        <title>Draft Genome Sequence of Oceaniovalibus guishaninsula JLT2003T.</title>
        <authorList>
            <person name="Tang K."/>
            <person name="Liu K."/>
            <person name="Jiao N."/>
        </authorList>
    </citation>
    <scope>NUCLEOTIDE SEQUENCE [LARGE SCALE GENOMIC DNA]</scope>
    <source>
        <strain evidence="1 2">JLT2003</strain>
    </source>
</reference>
<organism evidence="1 2">
    <name type="scientific">Oceaniovalibus guishaninsula JLT2003</name>
    <dbReference type="NCBI Taxonomy" id="1231392"/>
    <lineage>
        <taxon>Bacteria</taxon>
        <taxon>Pseudomonadati</taxon>
        <taxon>Pseudomonadota</taxon>
        <taxon>Alphaproteobacteria</taxon>
        <taxon>Rhodobacterales</taxon>
        <taxon>Roseobacteraceae</taxon>
        <taxon>Oceaniovalibus</taxon>
    </lineage>
</organism>
<dbReference type="InterPro" id="IPR029016">
    <property type="entry name" value="GAF-like_dom_sf"/>
</dbReference>
<dbReference type="OrthoDB" id="7200179at2"/>
<sequence>MGEPASNADLRERILREPDVILEDMDVMRALVAASDRQAGDNVIDLRGLAMRRLEQRLDCLEETHRSVIAAAYDNLSGTRTIHRAVLSLLDPPSFPGFLATLEGPVSEALRAADLRLILETETDLDTGAPGLSGRMLVAVAPGTVARLTDTPRGAAPRRVTLRDGGSASARMPGGAGGGILSEAILTLDLGPGRLPGAVLLGSREAQQFAPGQGTDLLEFFAGTLERVLRRWLA</sequence>
<name>K2HAA7_9RHOB</name>
<dbReference type="STRING" id="1231392.OCGS_1301"/>
<accession>K2HAA7</accession>
<dbReference type="PATRIC" id="fig|1231392.3.peg.1305"/>
<dbReference type="EMBL" id="AMGO01000021">
    <property type="protein sequence ID" value="EKE44463.1"/>
    <property type="molecule type" value="Genomic_DNA"/>
</dbReference>